<dbReference type="Pfam" id="PF03476">
    <property type="entry name" value="MOSC_N"/>
    <property type="match status" value="1"/>
</dbReference>
<accession>A0A8T9CEW3</accession>
<dbReference type="EMBL" id="QGMK01000122">
    <property type="protein sequence ID" value="TVY84061.1"/>
    <property type="molecule type" value="Genomic_DNA"/>
</dbReference>
<name>A0A8T9CEW3_9HELO</name>
<evidence type="ECO:0000259" key="1">
    <source>
        <dbReference type="PROSITE" id="PS51340"/>
    </source>
</evidence>
<dbReference type="SUPFAM" id="SSF141673">
    <property type="entry name" value="MOSC N-terminal domain-like"/>
    <property type="match status" value="1"/>
</dbReference>
<reference evidence="2 3" key="1">
    <citation type="submission" date="2018-05" db="EMBL/GenBank/DDBJ databases">
        <title>Genome sequencing and assembly of the regulated plant pathogen Lachnellula willkommii and related sister species for the development of diagnostic species identification markers.</title>
        <authorList>
            <person name="Giroux E."/>
            <person name="Bilodeau G."/>
        </authorList>
    </citation>
    <scope>NUCLEOTIDE SEQUENCE [LARGE SCALE GENOMIC DNA]</scope>
    <source>
        <strain evidence="2 3">CBS 268.59</strain>
    </source>
</reference>
<keyword evidence="3" id="KW-1185">Reference proteome</keyword>
<protein>
    <recommendedName>
        <fullName evidence="1">MOSC domain-containing protein</fullName>
    </recommendedName>
</protein>
<gene>
    <name evidence="2" type="primary">ycbX_0</name>
    <name evidence="2" type="ORF">LSUE1_G006945</name>
</gene>
<evidence type="ECO:0000313" key="2">
    <source>
        <dbReference type="EMBL" id="TVY84061.1"/>
    </source>
</evidence>
<dbReference type="InterPro" id="IPR005303">
    <property type="entry name" value="MOCOS_middle"/>
</dbReference>
<dbReference type="InterPro" id="IPR005302">
    <property type="entry name" value="MoCF_Sase_C"/>
</dbReference>
<organism evidence="2 3">
    <name type="scientific">Lachnellula suecica</name>
    <dbReference type="NCBI Taxonomy" id="602035"/>
    <lineage>
        <taxon>Eukaryota</taxon>
        <taxon>Fungi</taxon>
        <taxon>Dikarya</taxon>
        <taxon>Ascomycota</taxon>
        <taxon>Pezizomycotina</taxon>
        <taxon>Leotiomycetes</taxon>
        <taxon>Helotiales</taxon>
        <taxon>Lachnaceae</taxon>
        <taxon>Lachnellula</taxon>
    </lineage>
</organism>
<dbReference type="PROSITE" id="PS51340">
    <property type="entry name" value="MOSC"/>
    <property type="match status" value="1"/>
</dbReference>
<dbReference type="GO" id="GO:0030151">
    <property type="term" value="F:molybdenum ion binding"/>
    <property type="evidence" value="ECO:0007669"/>
    <property type="project" value="InterPro"/>
</dbReference>
<feature type="domain" description="MOSC" evidence="1">
    <location>
        <begin position="174"/>
        <end position="324"/>
    </location>
</feature>
<dbReference type="GO" id="GO:0030170">
    <property type="term" value="F:pyridoxal phosphate binding"/>
    <property type="evidence" value="ECO:0007669"/>
    <property type="project" value="InterPro"/>
</dbReference>
<dbReference type="GO" id="GO:0003824">
    <property type="term" value="F:catalytic activity"/>
    <property type="evidence" value="ECO:0007669"/>
    <property type="project" value="InterPro"/>
</dbReference>
<dbReference type="Pfam" id="PF03473">
    <property type="entry name" value="MOSC"/>
    <property type="match status" value="1"/>
</dbReference>
<dbReference type="Proteomes" id="UP000469558">
    <property type="component" value="Unassembled WGS sequence"/>
</dbReference>
<dbReference type="OrthoDB" id="17255at2759"/>
<dbReference type="InterPro" id="IPR011037">
    <property type="entry name" value="Pyrv_Knase-like_insert_dom_sf"/>
</dbReference>
<evidence type="ECO:0000313" key="3">
    <source>
        <dbReference type="Proteomes" id="UP000469558"/>
    </source>
</evidence>
<dbReference type="AlphaFoldDB" id="A0A8T9CEW3"/>
<comment type="caution">
    <text evidence="2">The sequence shown here is derived from an EMBL/GenBank/DDBJ whole genome shotgun (WGS) entry which is preliminary data.</text>
</comment>
<proteinExistence type="predicted"/>
<sequence length="348" mass="38455">MKITEVLSPSATSPPRTNKFQLHIYPIKSLRGIPLPTASLNAQGIAYDRRYILLKPAKNGGWINMFVGVSPEMALFHCDASSPGISFTVSYHTPSPPVAPPTLAQNSTLEIPFEPNCAELEKLNIEIYTAPAYPAYRMQDSINTWFSDCFGYEVILAYLGDSLGVKKSDDTARKWISSIKPSIPRSLLKEVSFSDGAALLVASEASLQELHPRLGNGEKAALEKFRPNIVVDGLVAWDEDFWAELILPRTGARILLTANCARCSSINVDLQKGKMGNGESGKLLKKMMRDRRVDAGSKWSPVFGRYGFPVAETDIRIGDEVVVNRRNREHTVWSGFCHLSANFSANFC</sequence>
<dbReference type="SUPFAM" id="SSF50800">
    <property type="entry name" value="PK beta-barrel domain-like"/>
    <property type="match status" value="1"/>
</dbReference>